<feature type="domain" description="4Fe-4S Wbl-type" evidence="12">
    <location>
        <begin position="4"/>
        <end position="61"/>
    </location>
</feature>
<keyword evidence="10 11" id="KW-0804">Transcription</keyword>
<dbReference type="PANTHER" id="PTHR38839:SF2">
    <property type="entry name" value="TRANSCRIPTIONAL REGULATOR WHIB7-RELATED"/>
    <property type="match status" value="1"/>
</dbReference>
<keyword evidence="8 11" id="KW-0238">DNA-binding</keyword>
<comment type="function">
    <text evidence="11">Acts as a transcriptional regulator. Probably redox-responsive. The apo- but not holo-form probably binds DNA.</text>
</comment>
<feature type="binding site" evidence="11">
    <location>
        <position position="5"/>
    </location>
    <ligand>
        <name>[4Fe-4S] cluster</name>
        <dbReference type="ChEBI" id="CHEBI:49883"/>
    </ligand>
</feature>
<evidence type="ECO:0000313" key="14">
    <source>
        <dbReference type="Proteomes" id="UP001501170"/>
    </source>
</evidence>
<evidence type="ECO:0000256" key="10">
    <source>
        <dbReference type="ARBA" id="ARBA00023163"/>
    </source>
</evidence>
<evidence type="ECO:0000256" key="7">
    <source>
        <dbReference type="ARBA" id="ARBA00023015"/>
    </source>
</evidence>
<evidence type="ECO:0000256" key="11">
    <source>
        <dbReference type="HAMAP-Rule" id="MF_01479"/>
    </source>
</evidence>
<dbReference type="Proteomes" id="UP001501170">
    <property type="component" value="Unassembled WGS sequence"/>
</dbReference>
<keyword evidence="14" id="KW-1185">Reference proteome</keyword>
<keyword evidence="4 11" id="KW-0479">Metal-binding</keyword>
<accession>A0ABP5UEP5</accession>
<evidence type="ECO:0000313" key="13">
    <source>
        <dbReference type="EMBL" id="GAA2376292.1"/>
    </source>
</evidence>
<evidence type="ECO:0000256" key="8">
    <source>
        <dbReference type="ARBA" id="ARBA00023125"/>
    </source>
</evidence>
<dbReference type="Pfam" id="PF13384">
    <property type="entry name" value="HTH_23"/>
    <property type="match status" value="1"/>
</dbReference>
<protein>
    <recommendedName>
        <fullName evidence="11">Transcriptional regulator WhiB</fullName>
    </recommendedName>
</protein>
<comment type="PTM">
    <text evidence="11">Upon Fe-S cluster removal intramolecular disulfide bonds are formed.</text>
</comment>
<organism evidence="13 14">
    <name type="scientific">Gordonia cholesterolivorans</name>
    <dbReference type="NCBI Taxonomy" id="559625"/>
    <lineage>
        <taxon>Bacteria</taxon>
        <taxon>Bacillati</taxon>
        <taxon>Actinomycetota</taxon>
        <taxon>Actinomycetes</taxon>
        <taxon>Mycobacteriales</taxon>
        <taxon>Gordoniaceae</taxon>
        <taxon>Gordonia</taxon>
    </lineage>
</organism>
<proteinExistence type="inferred from homology"/>
<evidence type="ECO:0000256" key="9">
    <source>
        <dbReference type="ARBA" id="ARBA00023157"/>
    </source>
</evidence>
<comment type="cofactor">
    <cofactor evidence="11">
        <name>[4Fe-4S] cluster</name>
        <dbReference type="ChEBI" id="CHEBI:49883"/>
    </cofactor>
    <text evidence="11">Binds 1 [4Fe-4S] cluster per subunit. Following nitrosylation of the [4Fe-4S] cluster binds 1 [4Fe-8(NO)] cluster per subunit.</text>
</comment>
<evidence type="ECO:0000259" key="12">
    <source>
        <dbReference type="PROSITE" id="PS51674"/>
    </source>
</evidence>
<dbReference type="EMBL" id="BAAARB010000005">
    <property type="protein sequence ID" value="GAA2376292.1"/>
    <property type="molecule type" value="Genomic_DNA"/>
</dbReference>
<evidence type="ECO:0000256" key="6">
    <source>
        <dbReference type="ARBA" id="ARBA00023014"/>
    </source>
</evidence>
<dbReference type="InterPro" id="IPR003482">
    <property type="entry name" value="Whib"/>
</dbReference>
<evidence type="ECO:0000256" key="1">
    <source>
        <dbReference type="ARBA" id="ARBA00004496"/>
    </source>
</evidence>
<feature type="binding site" evidence="11">
    <location>
        <position position="37"/>
    </location>
    <ligand>
        <name>[4Fe-4S] cluster</name>
        <dbReference type="ChEBI" id="CHEBI:49883"/>
    </ligand>
</feature>
<dbReference type="PANTHER" id="PTHR38839">
    <property type="entry name" value="TRANSCRIPTIONAL REGULATOR WHID-RELATED"/>
    <property type="match status" value="1"/>
</dbReference>
<comment type="subcellular location">
    <subcellularLocation>
        <location evidence="1 11">Cytoplasm</location>
    </subcellularLocation>
</comment>
<dbReference type="Pfam" id="PF02467">
    <property type="entry name" value="Whib"/>
    <property type="match status" value="1"/>
</dbReference>
<dbReference type="InterPro" id="IPR034768">
    <property type="entry name" value="4FE4S_WBL"/>
</dbReference>
<dbReference type="PROSITE" id="PS51674">
    <property type="entry name" value="4FE4S_WBL"/>
    <property type="match status" value="1"/>
</dbReference>
<evidence type="ECO:0000256" key="5">
    <source>
        <dbReference type="ARBA" id="ARBA00023004"/>
    </source>
</evidence>
<feature type="binding site" evidence="11">
    <location>
        <position position="28"/>
    </location>
    <ligand>
        <name>[4Fe-4S] cluster</name>
        <dbReference type="ChEBI" id="CHEBI:49883"/>
    </ligand>
</feature>
<feature type="binding site" evidence="11">
    <location>
        <position position="31"/>
    </location>
    <ligand>
        <name>[4Fe-4S] cluster</name>
        <dbReference type="ChEBI" id="CHEBI:49883"/>
    </ligand>
</feature>
<gene>
    <name evidence="11" type="primary">whiB</name>
    <name evidence="13" type="ORF">GCM10009855_14520</name>
</gene>
<keyword evidence="7 11" id="KW-0805">Transcription regulation</keyword>
<comment type="PTM">
    <text evidence="11">The Fe-S cluster can be nitrosylated by nitric oxide (NO).</text>
</comment>
<keyword evidence="9 11" id="KW-1015">Disulfide bond</keyword>
<comment type="similarity">
    <text evidence="2 11">Belongs to the WhiB family.</text>
</comment>
<dbReference type="RefSeq" id="WP_423201237.1">
    <property type="nucleotide sequence ID" value="NZ_BAAARB010000005.1"/>
</dbReference>
<reference evidence="14" key="1">
    <citation type="journal article" date="2019" name="Int. J. Syst. Evol. Microbiol.">
        <title>The Global Catalogue of Microorganisms (GCM) 10K type strain sequencing project: providing services to taxonomists for standard genome sequencing and annotation.</title>
        <authorList>
            <consortium name="The Broad Institute Genomics Platform"/>
            <consortium name="The Broad Institute Genome Sequencing Center for Infectious Disease"/>
            <person name="Wu L."/>
            <person name="Ma J."/>
        </authorList>
    </citation>
    <scope>NUCLEOTIDE SEQUENCE [LARGE SCALE GENOMIC DNA]</scope>
    <source>
        <strain evidence="14">JCM 16227</strain>
    </source>
</reference>
<evidence type="ECO:0000256" key="2">
    <source>
        <dbReference type="ARBA" id="ARBA00006597"/>
    </source>
</evidence>
<comment type="caution">
    <text evidence="13">The sequence shown here is derived from an EMBL/GenBank/DDBJ whole genome shotgun (WGS) entry which is preliminary data.</text>
</comment>
<keyword evidence="5 11" id="KW-0408">Iron</keyword>
<keyword evidence="6 11" id="KW-0411">Iron-sulfur</keyword>
<name>A0ABP5UEP5_9ACTN</name>
<keyword evidence="3 11" id="KW-0004">4Fe-4S</keyword>
<evidence type="ECO:0000256" key="3">
    <source>
        <dbReference type="ARBA" id="ARBA00022485"/>
    </source>
</evidence>
<evidence type="ECO:0000256" key="4">
    <source>
        <dbReference type="ARBA" id="ARBA00022723"/>
    </source>
</evidence>
<sequence>MIAACREHDPELWFSTDYAEQQQARDICVSCPMVQACAQKALERPDTVGVWASVPLSGYGSKRRSQVQRLYHIAKGGRPEIPPVTRMRLNATAARHLRDQGMRVSEIAERLQISLSTATRYLGMNTSTEGLSA</sequence>
<dbReference type="HAMAP" id="MF_01479">
    <property type="entry name" value="WhiB"/>
    <property type="match status" value="1"/>
</dbReference>
<keyword evidence="11" id="KW-0963">Cytoplasm</keyword>